<feature type="compositionally biased region" description="Pro residues" evidence="1">
    <location>
        <begin position="79"/>
        <end position="91"/>
    </location>
</feature>
<dbReference type="AlphaFoldDB" id="A0A8D0FJE9"/>
<evidence type="ECO:0000313" key="3">
    <source>
        <dbReference type="Proteomes" id="UP000694551"/>
    </source>
</evidence>
<feature type="compositionally biased region" description="Gly residues" evidence="1">
    <location>
        <begin position="393"/>
        <end position="403"/>
    </location>
</feature>
<feature type="compositionally biased region" description="Basic residues" evidence="1">
    <location>
        <begin position="360"/>
        <end position="376"/>
    </location>
</feature>
<feature type="region of interest" description="Disordered" evidence="1">
    <location>
        <begin position="352"/>
        <end position="403"/>
    </location>
</feature>
<feature type="compositionally biased region" description="Basic and acidic residues" evidence="1">
    <location>
        <begin position="45"/>
        <end position="58"/>
    </location>
</feature>
<accession>A0A8D0FJE9</accession>
<proteinExistence type="predicted"/>
<name>A0A8D0FJE9_STROC</name>
<feature type="compositionally biased region" description="Low complexity" evidence="1">
    <location>
        <begin position="33"/>
        <end position="44"/>
    </location>
</feature>
<dbReference type="Ensembl" id="ENSSOCT00000015564.1">
    <property type="protein sequence ID" value="ENSSOCP00000015176.1"/>
    <property type="gene ID" value="ENSSOCG00000011357.1"/>
</dbReference>
<keyword evidence="3" id="KW-1185">Reference proteome</keyword>
<evidence type="ECO:0000313" key="2">
    <source>
        <dbReference type="Ensembl" id="ENSSOCP00000015176.1"/>
    </source>
</evidence>
<reference evidence="2" key="2">
    <citation type="submission" date="2025-09" db="UniProtKB">
        <authorList>
            <consortium name="Ensembl"/>
        </authorList>
    </citation>
    <scope>IDENTIFICATION</scope>
</reference>
<dbReference type="Proteomes" id="UP000694551">
    <property type="component" value="Unplaced"/>
</dbReference>
<feature type="region of interest" description="Disordered" evidence="1">
    <location>
        <begin position="1"/>
        <end position="184"/>
    </location>
</feature>
<feature type="compositionally biased region" description="Polar residues" evidence="1">
    <location>
        <begin position="161"/>
        <end position="172"/>
    </location>
</feature>
<evidence type="ECO:0000256" key="1">
    <source>
        <dbReference type="SAM" id="MobiDB-lite"/>
    </source>
</evidence>
<feature type="compositionally biased region" description="Pro residues" evidence="1">
    <location>
        <begin position="146"/>
        <end position="155"/>
    </location>
</feature>
<reference evidence="2" key="1">
    <citation type="submission" date="2025-08" db="UniProtKB">
        <authorList>
            <consortium name="Ensembl"/>
        </authorList>
    </citation>
    <scope>IDENTIFICATION</scope>
</reference>
<protein>
    <submittedName>
        <fullName evidence="2">Uncharacterized protein</fullName>
    </submittedName>
</protein>
<sequence>MSDGAWVGSWRPHRPRGPIAALYGSPGPKYGLPTALPRARVPAAPRDHRQGQGRDPRLLHLRPRPQPGALLHPRQGRGPPSPSVPPAPPQAATPRRGRADWPFPRHPPARSAPAPGTAPSTRHQVGETGAGLGPPSFPLSWAGTPHHPPGPPCHPPLGQAGTPSSPLSQSGSPHHPPSAGLGAPIIPPWAELGAHHPPWARMGPHYPQAEPHIIPRLGWVPHHPHAETPSLLVWGPHHPWAGLGPPSSPLGPSGPPITPRPRCLPAAPHAGAQRGEQELGPQLLHPGTQQHRRLLRGSVQGGWGGLAGEGLGYGGAVSWGTRGPRGASPHPLPADAGALQLPRGGRRRLQAAGAAVQHAGAKHPPRGPHHQARTRRLQPSAGEGVLGGFRWQGQGGGAGGREA</sequence>
<organism evidence="2 3">
    <name type="scientific">Strix occidentalis caurina</name>
    <name type="common">northern spotted owl</name>
    <dbReference type="NCBI Taxonomy" id="311401"/>
    <lineage>
        <taxon>Eukaryota</taxon>
        <taxon>Metazoa</taxon>
        <taxon>Chordata</taxon>
        <taxon>Craniata</taxon>
        <taxon>Vertebrata</taxon>
        <taxon>Euteleostomi</taxon>
        <taxon>Archelosauria</taxon>
        <taxon>Archosauria</taxon>
        <taxon>Dinosauria</taxon>
        <taxon>Saurischia</taxon>
        <taxon>Theropoda</taxon>
        <taxon>Coelurosauria</taxon>
        <taxon>Aves</taxon>
        <taxon>Neognathae</taxon>
        <taxon>Neoaves</taxon>
        <taxon>Telluraves</taxon>
        <taxon>Strigiformes</taxon>
        <taxon>Strigidae</taxon>
        <taxon>Strix</taxon>
    </lineage>
</organism>